<dbReference type="Gene3D" id="3.40.50.10140">
    <property type="entry name" value="Toll/interleukin-1 receptor homology (TIR) domain"/>
    <property type="match status" value="1"/>
</dbReference>
<dbReference type="Proteomes" id="UP000326912">
    <property type="component" value="Unassembled WGS sequence"/>
</dbReference>
<dbReference type="EMBL" id="BKZW01000003">
    <property type="protein sequence ID" value="GER90979.1"/>
    <property type="molecule type" value="Genomic_DNA"/>
</dbReference>
<dbReference type="InterPro" id="IPR035897">
    <property type="entry name" value="Toll_tir_struct_dom_sf"/>
</dbReference>
<dbReference type="GO" id="GO:0007165">
    <property type="term" value="P:signal transduction"/>
    <property type="evidence" value="ECO:0007669"/>
    <property type="project" value="InterPro"/>
</dbReference>
<dbReference type="RefSeq" id="WP_151758682.1">
    <property type="nucleotide sequence ID" value="NZ_BKZW01000003.1"/>
</dbReference>
<protein>
    <recommendedName>
        <fullName evidence="1">TIR domain-containing protein</fullName>
    </recommendedName>
</protein>
<dbReference type="Pfam" id="PF13676">
    <property type="entry name" value="TIR_2"/>
    <property type="match status" value="1"/>
</dbReference>
<keyword evidence="3" id="KW-1185">Reference proteome</keyword>
<dbReference type="PROSITE" id="PS50104">
    <property type="entry name" value="TIR"/>
    <property type="match status" value="1"/>
</dbReference>
<dbReference type="InterPro" id="IPR024983">
    <property type="entry name" value="CHAT_dom"/>
</dbReference>
<proteinExistence type="predicted"/>
<evidence type="ECO:0000259" key="1">
    <source>
        <dbReference type="PROSITE" id="PS50104"/>
    </source>
</evidence>
<sequence length="376" mass="42149">MDEKDIVRILFLAASPTNTVPLELDKEISTIRKMIRDSTYRNHFAIEDEWAVLDDDLLNQMNRNRPHVVHFSGHGTASGELIFEGNDRSARPVPTRAIQSLFSNFKDTTRLVILNACNTHQQAQMIAKEIDCVIGMSQSIGDTPAIVFIAAFYAALGFGSSIQDAFNQALNQLQIKNIPAEDIPRLFTRRGVNAKKITWRDLIKPAGGSEIVKLIGKRSGAKDRPVSIFVSYASEDERIYARLDKHFATMKRNGTISVLRFDDILAGQSSMETVTEYLNEADIVLLLISPDFMASDNLYENELKPAFKRRAQGLTSVIPILVRPTTGWNEDRNLHGLWVLPVNKTPVSRWDDIDSALLSVAKEVRRVVDTIKANQA</sequence>
<dbReference type="SUPFAM" id="SSF52200">
    <property type="entry name" value="Toll/Interleukin receptor TIR domain"/>
    <property type="match status" value="1"/>
</dbReference>
<organism evidence="2 3">
    <name type="scientific">Dictyobacter vulcani</name>
    <dbReference type="NCBI Taxonomy" id="2607529"/>
    <lineage>
        <taxon>Bacteria</taxon>
        <taxon>Bacillati</taxon>
        <taxon>Chloroflexota</taxon>
        <taxon>Ktedonobacteria</taxon>
        <taxon>Ktedonobacterales</taxon>
        <taxon>Dictyobacteraceae</taxon>
        <taxon>Dictyobacter</taxon>
    </lineage>
</organism>
<accession>A0A5J4KXW5</accession>
<dbReference type="AlphaFoldDB" id="A0A5J4KXW5"/>
<evidence type="ECO:0000313" key="3">
    <source>
        <dbReference type="Proteomes" id="UP000326912"/>
    </source>
</evidence>
<evidence type="ECO:0000313" key="2">
    <source>
        <dbReference type="EMBL" id="GER90979.1"/>
    </source>
</evidence>
<gene>
    <name evidence="2" type="ORF">KDW_51410</name>
</gene>
<comment type="caution">
    <text evidence="2">The sequence shown here is derived from an EMBL/GenBank/DDBJ whole genome shotgun (WGS) entry which is preliminary data.</text>
</comment>
<feature type="domain" description="TIR" evidence="1">
    <location>
        <begin position="224"/>
        <end position="368"/>
    </location>
</feature>
<dbReference type="InterPro" id="IPR000157">
    <property type="entry name" value="TIR_dom"/>
</dbReference>
<name>A0A5J4KXW5_9CHLR</name>
<dbReference type="Pfam" id="PF12770">
    <property type="entry name" value="CHAT"/>
    <property type="match status" value="1"/>
</dbReference>
<reference evidence="2 3" key="1">
    <citation type="submission" date="2019-10" db="EMBL/GenBank/DDBJ databases">
        <title>Dictyobacter vulcani sp. nov., within the class Ktedonobacteria, isolated from soil of volcanic Mt. Zao.</title>
        <authorList>
            <person name="Zheng Y."/>
            <person name="Wang C.M."/>
            <person name="Sakai Y."/>
            <person name="Abe K."/>
            <person name="Yokota A."/>
            <person name="Yabe S."/>
        </authorList>
    </citation>
    <scope>NUCLEOTIDE SEQUENCE [LARGE SCALE GENOMIC DNA]</scope>
    <source>
        <strain evidence="2 3">W12</strain>
    </source>
</reference>